<reference evidence="1 2" key="1">
    <citation type="submission" date="2023-06" db="EMBL/GenBank/DDBJ databases">
        <title>Sporosarcina sp. nov., isolated from Korean traditional fermented seafood 'Jeotgal'.</title>
        <authorList>
            <person name="Yang A.I."/>
            <person name="Shin N.-R."/>
        </authorList>
    </citation>
    <scope>NUCLEOTIDE SEQUENCE [LARGE SCALE GENOMIC DNA]</scope>
    <source>
        <strain evidence="1 2">KCTC13119</strain>
    </source>
</reference>
<organism evidence="1 2">
    <name type="scientific">Sporosarcina saromensis</name>
    <dbReference type="NCBI Taxonomy" id="359365"/>
    <lineage>
        <taxon>Bacteria</taxon>
        <taxon>Bacillati</taxon>
        <taxon>Bacillota</taxon>
        <taxon>Bacilli</taxon>
        <taxon>Bacillales</taxon>
        <taxon>Caryophanaceae</taxon>
        <taxon>Sporosarcina</taxon>
    </lineage>
</organism>
<comment type="caution">
    <text evidence="1">The sequence shown here is derived from an EMBL/GenBank/DDBJ whole genome shotgun (WGS) entry which is preliminary data.</text>
</comment>
<name>A0ABU4G640_9BACL</name>
<keyword evidence="2" id="KW-1185">Reference proteome</keyword>
<accession>A0ABU4G640</accession>
<sequence>MRRIVTTIVVGILVIGFRFPVHASVSDQLNHQSSFQPLVCMEQLPKSLVEFMLLTSMGDVAIFTSIVDELEALSQIVGAVEKIVSPYAVVHSEIQLEQDQTNQIANAASNDTNSVVADKHFQGVDSERDCSTLIWSAMLIYATWRLHGRRHDAQKGLHDADACNKKTDE</sequence>
<evidence type="ECO:0000313" key="2">
    <source>
        <dbReference type="Proteomes" id="UP001282284"/>
    </source>
</evidence>
<dbReference type="Proteomes" id="UP001282284">
    <property type="component" value="Unassembled WGS sequence"/>
</dbReference>
<protein>
    <submittedName>
        <fullName evidence="1">Uncharacterized protein</fullName>
    </submittedName>
</protein>
<dbReference type="RefSeq" id="WP_317942344.1">
    <property type="nucleotide sequence ID" value="NZ_JAUBDI010000003.1"/>
</dbReference>
<gene>
    <name evidence="1" type="ORF">QT711_04555</name>
</gene>
<evidence type="ECO:0000313" key="1">
    <source>
        <dbReference type="EMBL" id="MDW0112445.1"/>
    </source>
</evidence>
<proteinExistence type="predicted"/>
<dbReference type="EMBL" id="JAUBDI010000003">
    <property type="protein sequence ID" value="MDW0112445.1"/>
    <property type="molecule type" value="Genomic_DNA"/>
</dbReference>